<evidence type="ECO:0000313" key="2">
    <source>
        <dbReference type="EMBL" id="MFB6397755.1"/>
    </source>
</evidence>
<feature type="transmembrane region" description="Helical" evidence="1">
    <location>
        <begin position="218"/>
        <end position="239"/>
    </location>
</feature>
<feature type="transmembrane region" description="Helical" evidence="1">
    <location>
        <begin position="245"/>
        <end position="266"/>
    </location>
</feature>
<keyword evidence="3" id="KW-1185">Reference proteome</keyword>
<sequence>MSTEGEFRWSRWIRLGAPGSRVTRLELFFDLVYVFAFLNVTQLTGEELGLLGLLRALLVLALLWWCWTSMAALGNLIRADQGIVPVIVFINMAAVFVLALTISEAFVDQPGGLHGPLLFAACYFIVRAMQVAIVWGVNRVTPGPRHGVLLFAAPILISATLIGIAGFVPARLFAGDAEYAVRLSLWLAALAVEYGFGTKIYTSRWTLTSAGHWAERHALIVLVALGESIISLGVGANLIGSAPVSWQAVAAAVFGIAVIAALWWAYFDEPALAIEQVLHGTRERRARMRLVRDAYTFLHLPMIIGIILFALGLKKYLTDITADTSTGWQHRIGGIELDVLYGGVLLYLTALVAMAWRVLPGFRPSLILPFVGILLLITVVLRPPALIALGILAAGSVTVAVTQIRHRERHRSRIRETALNEQLASEADQSEWRRKHL</sequence>
<keyword evidence="1" id="KW-0812">Transmembrane</keyword>
<feature type="transmembrane region" description="Helical" evidence="1">
    <location>
        <begin position="115"/>
        <end position="137"/>
    </location>
</feature>
<keyword evidence="1" id="KW-0472">Membrane</keyword>
<organism evidence="2 3">
    <name type="scientific">Polymorphospora lycopeni</name>
    <dbReference type="NCBI Taxonomy" id="3140240"/>
    <lineage>
        <taxon>Bacteria</taxon>
        <taxon>Bacillati</taxon>
        <taxon>Actinomycetota</taxon>
        <taxon>Actinomycetes</taxon>
        <taxon>Micromonosporales</taxon>
        <taxon>Micromonosporaceae</taxon>
        <taxon>Polymorphospora</taxon>
    </lineage>
</organism>
<dbReference type="RefSeq" id="WP_364206510.1">
    <property type="nucleotide sequence ID" value="NZ_JBCGDC010000165.1"/>
</dbReference>
<comment type="caution">
    <text evidence="2">The sequence shown here is derived from an EMBL/GenBank/DDBJ whole genome shotgun (WGS) entry which is preliminary data.</text>
</comment>
<dbReference type="PANTHER" id="PTHR36840">
    <property type="entry name" value="BLL5714 PROTEIN"/>
    <property type="match status" value="1"/>
</dbReference>
<protein>
    <submittedName>
        <fullName evidence="2">Low temperature requirement protein A</fullName>
    </submittedName>
</protein>
<evidence type="ECO:0000256" key="1">
    <source>
        <dbReference type="SAM" id="Phobius"/>
    </source>
</evidence>
<feature type="transmembrane region" description="Helical" evidence="1">
    <location>
        <begin position="149"/>
        <end position="173"/>
    </location>
</feature>
<evidence type="ECO:0000313" key="3">
    <source>
        <dbReference type="Proteomes" id="UP001582793"/>
    </source>
</evidence>
<feature type="transmembrane region" description="Helical" evidence="1">
    <location>
        <begin position="294"/>
        <end position="313"/>
    </location>
</feature>
<proteinExistence type="predicted"/>
<gene>
    <name evidence="2" type="ORF">AAFH96_32380</name>
</gene>
<keyword evidence="1" id="KW-1133">Transmembrane helix</keyword>
<feature type="transmembrane region" description="Helical" evidence="1">
    <location>
        <begin position="339"/>
        <end position="359"/>
    </location>
</feature>
<feature type="transmembrane region" description="Helical" evidence="1">
    <location>
        <begin position="21"/>
        <end position="40"/>
    </location>
</feature>
<feature type="transmembrane region" description="Helical" evidence="1">
    <location>
        <begin position="83"/>
        <end position="103"/>
    </location>
</feature>
<feature type="transmembrane region" description="Helical" evidence="1">
    <location>
        <begin position="179"/>
        <end position="197"/>
    </location>
</feature>
<feature type="transmembrane region" description="Helical" evidence="1">
    <location>
        <begin position="366"/>
        <end position="381"/>
    </location>
</feature>
<dbReference type="Pfam" id="PF06772">
    <property type="entry name" value="LtrA"/>
    <property type="match status" value="1"/>
</dbReference>
<feature type="transmembrane region" description="Helical" evidence="1">
    <location>
        <begin position="52"/>
        <end position="76"/>
    </location>
</feature>
<feature type="transmembrane region" description="Helical" evidence="1">
    <location>
        <begin position="387"/>
        <end position="405"/>
    </location>
</feature>
<accession>A0ABV5D0U3</accession>
<dbReference type="EMBL" id="JBCGDC010000165">
    <property type="protein sequence ID" value="MFB6397755.1"/>
    <property type="molecule type" value="Genomic_DNA"/>
</dbReference>
<dbReference type="PANTHER" id="PTHR36840:SF1">
    <property type="entry name" value="BLL5714 PROTEIN"/>
    <property type="match status" value="1"/>
</dbReference>
<reference evidence="2 3" key="1">
    <citation type="submission" date="2024-04" db="EMBL/GenBank/DDBJ databases">
        <title>Polymorphospora sp. isolated from Baiyangdian Lake in Xiong'an New Area.</title>
        <authorList>
            <person name="Zhang X."/>
            <person name="Liu J."/>
        </authorList>
    </citation>
    <scope>NUCLEOTIDE SEQUENCE [LARGE SCALE GENOMIC DNA]</scope>
    <source>
        <strain evidence="2 3">2-325</strain>
    </source>
</reference>
<dbReference type="InterPro" id="IPR010640">
    <property type="entry name" value="Low_temperature_requirement_A"/>
</dbReference>
<dbReference type="Proteomes" id="UP001582793">
    <property type="component" value="Unassembled WGS sequence"/>
</dbReference>
<name>A0ABV5D0U3_9ACTN</name>